<dbReference type="OrthoDB" id="9782828at2"/>
<comment type="pathway">
    <text evidence="2 12">Amino-acid biosynthesis; L-lysine biosynthesis via DAP pathway; (S)-tetrahydrodipicolinate from L-aspartate: step 3/4.</text>
</comment>
<dbReference type="UniPathway" id="UPA00034">
    <property type="reaction ID" value="UER00017"/>
</dbReference>
<dbReference type="GO" id="GO:0008840">
    <property type="term" value="F:4-hydroxy-tetrahydrodipicolinate synthase activity"/>
    <property type="evidence" value="ECO:0007669"/>
    <property type="project" value="UniProtKB-UniRule"/>
</dbReference>
<evidence type="ECO:0000256" key="2">
    <source>
        <dbReference type="ARBA" id="ARBA00005120"/>
    </source>
</evidence>
<dbReference type="PROSITE" id="PS00666">
    <property type="entry name" value="DHDPS_2"/>
    <property type="match status" value="1"/>
</dbReference>
<dbReference type="InterPro" id="IPR020625">
    <property type="entry name" value="Schiff_base-form_aldolases_AS"/>
</dbReference>
<keyword evidence="5 12" id="KW-0963">Cytoplasm</keyword>
<dbReference type="RefSeq" id="WP_046443043.1">
    <property type="nucleotide sequence ID" value="NZ_JAXDTA010000149.1"/>
</dbReference>
<evidence type="ECO:0000256" key="12">
    <source>
        <dbReference type="HAMAP-Rule" id="MF_00418"/>
    </source>
</evidence>
<sequence>MIFRGSGVALVTPFTEDGIAFDTLEKLVEFQISNDTDALIVCGTTGEPSTMSLPEQHSVIEFVVKQADGRIPVIAGVGGNNTASVVECAKVVEGLGADAILGVTPYYNKCTDTGLIAHFNALADATQLPVILYNIPGRTGVNICPAVYEELCCHDKIAGIKEASGNLSQLVETARLTRGKAALYSGNDDQIVPLLSLGGDGVISVLANIMPKYTHNMVMNYLKGDVGAARDMQLEINPLVSALFCEVNPIPIKAALRAMGFAMGPLRLPLTEMSEAHHDNLIRQMRSFGLID</sequence>
<keyword evidence="10 12" id="KW-0704">Schiff base</keyword>
<comment type="function">
    <text evidence="1 12">Catalyzes the condensation of (S)-aspartate-beta-semialdehyde [(S)-ASA] and pyruvate to 4-hydroxy-tetrahydrodipicolinate (HTPA).</text>
</comment>
<keyword evidence="9 12" id="KW-0456">Lyase</keyword>
<dbReference type="Proteomes" id="UP000034076">
    <property type="component" value="Unassembled WGS sequence"/>
</dbReference>
<feature type="active site" description="Proton donor/acceptor" evidence="12 14">
    <location>
        <position position="133"/>
    </location>
</feature>
<keyword evidence="6 12" id="KW-0028">Amino-acid biosynthesis</keyword>
<evidence type="ECO:0000313" key="17">
    <source>
        <dbReference type="Proteomes" id="UP000034076"/>
    </source>
</evidence>
<dbReference type="InterPro" id="IPR002220">
    <property type="entry name" value="DapA-like"/>
</dbReference>
<dbReference type="Pfam" id="PF00701">
    <property type="entry name" value="DHDPS"/>
    <property type="match status" value="1"/>
</dbReference>
<evidence type="ECO:0000256" key="5">
    <source>
        <dbReference type="ARBA" id="ARBA00022490"/>
    </source>
</evidence>
<evidence type="ECO:0000256" key="7">
    <source>
        <dbReference type="ARBA" id="ARBA00022915"/>
    </source>
</evidence>
<organism evidence="16 17">
    <name type="scientific">Christensenella hongkongensis</name>
    <dbReference type="NCBI Taxonomy" id="270498"/>
    <lineage>
        <taxon>Bacteria</taxon>
        <taxon>Bacillati</taxon>
        <taxon>Bacillota</taxon>
        <taxon>Clostridia</taxon>
        <taxon>Christensenellales</taxon>
        <taxon>Christensenellaceae</taxon>
        <taxon>Christensenella</taxon>
    </lineage>
</organism>
<dbReference type="EC" id="4.3.3.7" evidence="4 12"/>
<evidence type="ECO:0000313" key="16">
    <source>
        <dbReference type="EMBL" id="KKI51355.1"/>
    </source>
</evidence>
<keyword evidence="17" id="KW-1185">Reference proteome</keyword>
<dbReference type="AlphaFoldDB" id="A0A0M2NM98"/>
<dbReference type="STRING" id="270498.CHK_1143"/>
<dbReference type="HAMAP" id="MF_00418">
    <property type="entry name" value="DapA"/>
    <property type="match status" value="1"/>
</dbReference>
<evidence type="ECO:0000256" key="10">
    <source>
        <dbReference type="ARBA" id="ARBA00023270"/>
    </source>
</evidence>
<dbReference type="PANTHER" id="PTHR12128">
    <property type="entry name" value="DIHYDRODIPICOLINATE SYNTHASE"/>
    <property type="match status" value="1"/>
</dbReference>
<accession>A0A0M2NM98</accession>
<dbReference type="PATRIC" id="fig|270498.16.peg.102"/>
<dbReference type="InterPro" id="IPR005263">
    <property type="entry name" value="DapA"/>
</dbReference>
<dbReference type="InterPro" id="IPR013785">
    <property type="entry name" value="Aldolase_TIM"/>
</dbReference>
<dbReference type="CDD" id="cd00950">
    <property type="entry name" value="DHDPS"/>
    <property type="match status" value="1"/>
</dbReference>
<dbReference type="SMART" id="SM01130">
    <property type="entry name" value="DHDPS"/>
    <property type="match status" value="1"/>
</dbReference>
<keyword evidence="8 12" id="KW-0457">Lysine biosynthesis</keyword>
<evidence type="ECO:0000256" key="4">
    <source>
        <dbReference type="ARBA" id="ARBA00012086"/>
    </source>
</evidence>
<dbReference type="GO" id="GO:0019877">
    <property type="term" value="P:diaminopimelate biosynthetic process"/>
    <property type="evidence" value="ECO:0007669"/>
    <property type="project" value="UniProtKB-UniRule"/>
</dbReference>
<feature type="site" description="Part of a proton relay during catalysis" evidence="12">
    <location>
        <position position="44"/>
    </location>
</feature>
<evidence type="ECO:0000256" key="3">
    <source>
        <dbReference type="ARBA" id="ARBA00007592"/>
    </source>
</evidence>
<feature type="binding site" evidence="12 15">
    <location>
        <position position="203"/>
    </location>
    <ligand>
        <name>pyruvate</name>
        <dbReference type="ChEBI" id="CHEBI:15361"/>
    </ligand>
</feature>
<dbReference type="EMBL" id="LAYJ01000078">
    <property type="protein sequence ID" value="KKI51355.1"/>
    <property type="molecule type" value="Genomic_DNA"/>
</dbReference>
<dbReference type="GO" id="GO:0009089">
    <property type="term" value="P:lysine biosynthetic process via diaminopimelate"/>
    <property type="evidence" value="ECO:0007669"/>
    <property type="project" value="UniProtKB-UniRule"/>
</dbReference>
<comment type="similarity">
    <text evidence="3 12 13">Belongs to the DapA family.</text>
</comment>
<evidence type="ECO:0000256" key="1">
    <source>
        <dbReference type="ARBA" id="ARBA00003294"/>
    </source>
</evidence>
<evidence type="ECO:0000256" key="14">
    <source>
        <dbReference type="PIRSR" id="PIRSR001365-1"/>
    </source>
</evidence>
<dbReference type="NCBIfam" id="TIGR00674">
    <property type="entry name" value="dapA"/>
    <property type="match status" value="1"/>
</dbReference>
<reference evidence="16 17" key="1">
    <citation type="submission" date="2015-04" db="EMBL/GenBank/DDBJ databases">
        <title>Draft genome sequence of bacteremic isolate Catabacter hongkongensis type strain HKU16T.</title>
        <authorList>
            <person name="Lau S.K."/>
            <person name="Teng J.L."/>
            <person name="Huang Y."/>
            <person name="Curreem S.O."/>
            <person name="Tsui S.K."/>
            <person name="Woo P.C."/>
        </authorList>
    </citation>
    <scope>NUCLEOTIDE SEQUENCE [LARGE SCALE GENOMIC DNA]</scope>
    <source>
        <strain evidence="16 17">HKU16</strain>
    </source>
</reference>
<comment type="caution">
    <text evidence="12">Was originally thought to be a dihydrodipicolinate synthase (DHDPS), catalyzing the condensation of (S)-aspartate-beta-semialdehyde [(S)-ASA] and pyruvate to dihydrodipicolinate (DHDP). However, it was shown in E.coli that the product of the enzymatic reaction is not dihydrodipicolinate but in fact (4S)-4-hydroxy-2,3,4,5-tetrahydro-(2S)-dipicolinic acid (HTPA), and that the consecutive dehydration reaction leading to DHDP is not spontaneous but catalyzed by DapB.</text>
</comment>
<evidence type="ECO:0000256" key="8">
    <source>
        <dbReference type="ARBA" id="ARBA00023154"/>
    </source>
</evidence>
<comment type="caution">
    <text evidence="16">The sequence shown here is derived from an EMBL/GenBank/DDBJ whole genome shotgun (WGS) entry which is preliminary data.</text>
</comment>
<dbReference type="GO" id="GO:0005829">
    <property type="term" value="C:cytosol"/>
    <property type="evidence" value="ECO:0007669"/>
    <property type="project" value="TreeGrafter"/>
</dbReference>
<comment type="subunit">
    <text evidence="12">Homotetramer; dimer of dimers.</text>
</comment>
<feature type="active site" description="Schiff-base intermediate with substrate" evidence="12 14">
    <location>
        <position position="161"/>
    </location>
</feature>
<feature type="site" description="Part of a proton relay during catalysis" evidence="12">
    <location>
        <position position="107"/>
    </location>
</feature>
<proteinExistence type="inferred from homology"/>
<gene>
    <name evidence="12" type="primary">dapA</name>
    <name evidence="16" type="ORF">CHK_1143</name>
</gene>
<dbReference type="PRINTS" id="PR00146">
    <property type="entry name" value="DHPICSNTHASE"/>
</dbReference>
<feature type="binding site" evidence="12 15">
    <location>
        <position position="45"/>
    </location>
    <ligand>
        <name>pyruvate</name>
        <dbReference type="ChEBI" id="CHEBI:15361"/>
    </ligand>
</feature>
<evidence type="ECO:0000256" key="9">
    <source>
        <dbReference type="ARBA" id="ARBA00023239"/>
    </source>
</evidence>
<evidence type="ECO:0000256" key="11">
    <source>
        <dbReference type="ARBA" id="ARBA00047836"/>
    </source>
</evidence>
<name>A0A0M2NM98_9FIRM</name>
<evidence type="ECO:0000256" key="15">
    <source>
        <dbReference type="PIRSR" id="PIRSR001365-2"/>
    </source>
</evidence>
<keyword evidence="7 12" id="KW-0220">Diaminopimelate biosynthesis</keyword>
<dbReference type="SUPFAM" id="SSF51569">
    <property type="entry name" value="Aldolase"/>
    <property type="match status" value="1"/>
</dbReference>
<dbReference type="PANTHER" id="PTHR12128:SF66">
    <property type="entry name" value="4-HYDROXY-2-OXOGLUTARATE ALDOLASE, MITOCHONDRIAL"/>
    <property type="match status" value="1"/>
</dbReference>
<comment type="subcellular location">
    <subcellularLocation>
        <location evidence="12">Cytoplasm</location>
    </subcellularLocation>
</comment>
<dbReference type="Gene3D" id="3.20.20.70">
    <property type="entry name" value="Aldolase class I"/>
    <property type="match status" value="1"/>
</dbReference>
<evidence type="ECO:0000256" key="6">
    <source>
        <dbReference type="ARBA" id="ARBA00022605"/>
    </source>
</evidence>
<protein>
    <recommendedName>
        <fullName evidence="4 12">4-hydroxy-tetrahydrodipicolinate synthase</fullName>
        <shortName evidence="12">HTPA synthase</shortName>
        <ecNumber evidence="4 12">4.3.3.7</ecNumber>
    </recommendedName>
</protein>
<comment type="catalytic activity">
    <reaction evidence="11 12">
        <text>L-aspartate 4-semialdehyde + pyruvate = (2S,4S)-4-hydroxy-2,3,4,5-tetrahydrodipicolinate + H2O + H(+)</text>
        <dbReference type="Rhea" id="RHEA:34171"/>
        <dbReference type="ChEBI" id="CHEBI:15361"/>
        <dbReference type="ChEBI" id="CHEBI:15377"/>
        <dbReference type="ChEBI" id="CHEBI:15378"/>
        <dbReference type="ChEBI" id="CHEBI:67139"/>
        <dbReference type="ChEBI" id="CHEBI:537519"/>
        <dbReference type="EC" id="4.3.3.7"/>
    </reaction>
</comment>
<dbReference type="PIRSF" id="PIRSF001365">
    <property type="entry name" value="DHDPS"/>
    <property type="match status" value="1"/>
</dbReference>
<evidence type="ECO:0000256" key="13">
    <source>
        <dbReference type="PIRNR" id="PIRNR001365"/>
    </source>
</evidence>